<dbReference type="InterPro" id="IPR023333">
    <property type="entry name" value="Proteasome_suB-type"/>
</dbReference>
<keyword evidence="12" id="KW-0647">Proteasome</keyword>
<evidence type="ECO:0000256" key="6">
    <source>
        <dbReference type="ARBA" id="ARBA00022490"/>
    </source>
</evidence>
<dbReference type="PRINTS" id="PR00102">
    <property type="entry name" value="OTCASE"/>
</dbReference>
<dbReference type="Gene3D" id="2.60.120.10">
    <property type="entry name" value="Jelly Rolls"/>
    <property type="match status" value="1"/>
</dbReference>
<comment type="similarity">
    <text evidence="5">Belongs to the aspartate/ornithine carbamoyltransferase superfamily. OTCase family.</text>
</comment>
<dbReference type="InterPro" id="IPR011051">
    <property type="entry name" value="RmlC_Cupin_sf"/>
</dbReference>
<keyword evidence="16" id="KW-1133">Transmembrane helix</keyword>
<proteinExistence type="inferred from homology"/>
<feature type="domain" description="Cupin type-1" evidence="17">
    <location>
        <begin position="444"/>
        <end position="587"/>
    </location>
</feature>
<evidence type="ECO:0000256" key="14">
    <source>
        <dbReference type="ARBA" id="ARBA00023242"/>
    </source>
</evidence>
<dbReference type="GO" id="GO:0004298">
    <property type="term" value="F:threonine-type endopeptidase activity"/>
    <property type="evidence" value="ECO:0007669"/>
    <property type="project" value="UniProtKB-KW"/>
</dbReference>
<evidence type="ECO:0000256" key="16">
    <source>
        <dbReference type="SAM" id="Phobius"/>
    </source>
</evidence>
<evidence type="ECO:0000256" key="4">
    <source>
        <dbReference type="ARBA" id="ARBA00007456"/>
    </source>
</evidence>
<dbReference type="Proteomes" id="UP000614334">
    <property type="component" value="Unassembled WGS sequence"/>
</dbReference>
<dbReference type="Pfam" id="PF12465">
    <property type="entry name" value="Pr_beta_C"/>
    <property type="match status" value="1"/>
</dbReference>
<dbReference type="SMART" id="SM00835">
    <property type="entry name" value="Cupin_1"/>
    <property type="match status" value="1"/>
</dbReference>
<evidence type="ECO:0000256" key="13">
    <source>
        <dbReference type="ARBA" id="ARBA00023211"/>
    </source>
</evidence>
<dbReference type="GO" id="GO:0019240">
    <property type="term" value="P:citrulline biosynthetic process"/>
    <property type="evidence" value="ECO:0007669"/>
    <property type="project" value="TreeGrafter"/>
</dbReference>
<sequence length="1046" mass="113054">MNSGGAKYIFHAMSGQNLTRATRTRCVTPFKVHYLAALVIEIRTMMDVYGKSGFDFSNSVRNEFLSGKGVKVPKATSTGTTIVGCLFKDGVVLGADTRATEGDIVADKNCEKIHYIAPHIRCCGAGTAADTEFVTALISSNIELHELSTGRKARVVTAMTMLKQRLFQYQGHIGAALVLGGVDPTGPHLFTVAPHGSTDKLPYVTMGSGSLAAMAVFESQWKADLERQEAIDLVTAAISAGVFNDLGSGSNVDVCIVTADGTQMLRNYRTDNERAPKELRYKFKRGTTAWKHESIRSLVVNEAVRPVGGHTGDGCALSGSKVIGLIPHTGATDRKARELNRAGHPLLGTVRPYSVCRDDNVLGPRADAQRKIPLCHQTENTARKFALAALGLLSSFASISASDADELKTLVSELTVAATQSQRLAILDEDKDFVFDFLNAAKIQGAVGKGNGGQAVSAKTTTFPALIGNNLAMTVGFLGPCAQNTPHIHPRSAEMLVMVAGDTINTGTFQENGARFVENKIEVGQATIFPMGSVHFQQNLGCDPAIFVAGFANEDPGTLQIAQGFFQQLPPDTVSATLGELGVEEVQDISKKIPANIAFGVAECVKRCHIDRNSTFEFNEQTISKALKEQGIAATIASGAASSRVNVSSGSSSKQASSLSPGEPCRKQQYNPDDDNDSFWSNKYHVLVIVLVVACGVLVLALIAAIVIAMRARKAARTPSSDQSRAYSFGALKRISKPLLEPYTASTRTLPPVEQTLANKTIALLFSKRSTRTRVAAETSTVLLGGRALFLGREDIQLGVNESARDTINVLGGMCQGVFARVGEHKEIEELAEHSPIPIINALSSLWHPTQILADILTLHEHAHLFGGSPKSKTDSDLPSLRPLTVTWLGDSSNVLHDILVALPRLGHQVRVGTPPQQAYQCPKPVWDRVKELGCEKNIFWTDNPYEAVKGADVVVTDTWISMGQEAEKAQRLKDFRGYQVTEKLCKEGGANPDWKFLHCLPRKSNEVDDESTGVLRPRSLVFPEAENRKWTIMGLFDLLIGRWTI</sequence>
<gene>
    <name evidence="18" type="ORF">RHS01_07358</name>
</gene>
<dbReference type="GO" id="GO:0030145">
    <property type="term" value="F:manganese ion binding"/>
    <property type="evidence" value="ECO:0007669"/>
    <property type="project" value="InterPro"/>
</dbReference>
<evidence type="ECO:0000256" key="5">
    <source>
        <dbReference type="ARBA" id="ARBA00007805"/>
    </source>
</evidence>
<keyword evidence="14" id="KW-0539">Nucleus</keyword>
<dbReference type="GO" id="GO:0051603">
    <property type="term" value="P:proteolysis involved in protein catabolic process"/>
    <property type="evidence" value="ECO:0007669"/>
    <property type="project" value="InterPro"/>
</dbReference>
<dbReference type="SUPFAM" id="SSF51182">
    <property type="entry name" value="RmlC-like cupins"/>
    <property type="match status" value="1"/>
</dbReference>
<dbReference type="CDD" id="cd03763">
    <property type="entry name" value="proteasome_beta_type_7"/>
    <property type="match status" value="1"/>
</dbReference>
<dbReference type="Pfam" id="PF00185">
    <property type="entry name" value="OTCace"/>
    <property type="match status" value="1"/>
</dbReference>
<dbReference type="InterPro" id="IPR001353">
    <property type="entry name" value="Proteasome_sua/b"/>
</dbReference>
<dbReference type="Pfam" id="PF00227">
    <property type="entry name" value="Proteasome"/>
    <property type="match status" value="1"/>
</dbReference>
<dbReference type="PROSITE" id="PS00097">
    <property type="entry name" value="CARBAMOYLTRANSFERASE"/>
    <property type="match status" value="1"/>
</dbReference>
<dbReference type="Gene3D" id="3.40.50.1370">
    <property type="entry name" value="Aspartate/ornithine carbamoyltransferase"/>
    <property type="match status" value="2"/>
</dbReference>
<dbReference type="InterPro" id="IPR001929">
    <property type="entry name" value="Germin"/>
</dbReference>
<evidence type="ECO:0000256" key="10">
    <source>
        <dbReference type="ARBA" id="ARBA00022698"/>
    </source>
</evidence>
<keyword evidence="9" id="KW-0808">Transferase</keyword>
<dbReference type="AlphaFoldDB" id="A0A8H7IB50"/>
<dbReference type="GO" id="GO:0005634">
    <property type="term" value="C:nucleus"/>
    <property type="evidence" value="ECO:0007669"/>
    <property type="project" value="UniProtKB-SubCell"/>
</dbReference>
<name>A0A8H7IB50_9AGAM</name>
<dbReference type="InterPro" id="IPR002292">
    <property type="entry name" value="Orn/put_carbamltrans"/>
</dbReference>
<dbReference type="GO" id="GO:0004585">
    <property type="term" value="F:ornithine carbamoyltransferase activity"/>
    <property type="evidence" value="ECO:0007669"/>
    <property type="project" value="TreeGrafter"/>
</dbReference>
<dbReference type="FunFam" id="3.60.20.10:FF:000005">
    <property type="entry name" value="Proteasome subunit beta type-2"/>
    <property type="match status" value="1"/>
</dbReference>
<keyword evidence="11" id="KW-0378">Hydrolase</keyword>
<organism evidence="18 19">
    <name type="scientific">Rhizoctonia solani</name>
    <dbReference type="NCBI Taxonomy" id="456999"/>
    <lineage>
        <taxon>Eukaryota</taxon>
        <taxon>Fungi</taxon>
        <taxon>Dikarya</taxon>
        <taxon>Basidiomycota</taxon>
        <taxon>Agaricomycotina</taxon>
        <taxon>Agaricomycetes</taxon>
        <taxon>Cantharellales</taxon>
        <taxon>Ceratobasidiaceae</taxon>
        <taxon>Rhizoctonia</taxon>
    </lineage>
</organism>
<dbReference type="CDD" id="cd02241">
    <property type="entry name" value="cupin_OxOx"/>
    <property type="match status" value="1"/>
</dbReference>
<evidence type="ECO:0000256" key="8">
    <source>
        <dbReference type="ARBA" id="ARBA00022670"/>
    </source>
</evidence>
<dbReference type="Pfam" id="PF02729">
    <property type="entry name" value="OTCace_N"/>
    <property type="match status" value="1"/>
</dbReference>
<dbReference type="InterPro" id="IPR036901">
    <property type="entry name" value="Asp/Orn_carbamoylTrfase_sf"/>
</dbReference>
<dbReference type="InterPro" id="IPR006131">
    <property type="entry name" value="Asp_carbamoyltransf_Asp/Orn-bd"/>
</dbReference>
<dbReference type="InterPro" id="IPR006132">
    <property type="entry name" value="Asp/Orn_carbamoyltranf_P-bd"/>
</dbReference>
<evidence type="ECO:0000256" key="11">
    <source>
        <dbReference type="ARBA" id="ARBA00022801"/>
    </source>
</evidence>
<reference evidence="18" key="1">
    <citation type="submission" date="2020-09" db="EMBL/GenBank/DDBJ databases">
        <title>Comparative genome analyses of four rice-infecting Rhizoctonia solani isolates reveal extensive enrichment of homogalacturonan modification genes.</title>
        <authorList>
            <person name="Lee D.-Y."/>
            <person name="Jeon J."/>
            <person name="Kim K.-T."/>
            <person name="Cheong K."/>
            <person name="Song H."/>
            <person name="Choi G."/>
            <person name="Ko J."/>
            <person name="Opiyo S.O."/>
            <person name="Zuo S."/>
            <person name="Madhav S."/>
            <person name="Lee Y.-H."/>
            <person name="Wang G.-L."/>
        </authorList>
    </citation>
    <scope>NUCLEOTIDE SEQUENCE</scope>
    <source>
        <strain evidence="18">AG1-IA B2</strain>
    </source>
</reference>
<evidence type="ECO:0000259" key="17">
    <source>
        <dbReference type="SMART" id="SM00835"/>
    </source>
</evidence>
<evidence type="ECO:0000256" key="2">
    <source>
        <dbReference type="ARBA" id="ARBA00004123"/>
    </source>
</evidence>
<keyword evidence="16" id="KW-0472">Membrane</keyword>
<dbReference type="InterPro" id="IPR006130">
    <property type="entry name" value="Asp/Orn_carbamoylTrfase"/>
</dbReference>
<dbReference type="Gene3D" id="3.60.20.10">
    <property type="entry name" value="Glutamine Phosphoribosylpyrophosphate, subunit 1, domain 1"/>
    <property type="match status" value="1"/>
</dbReference>
<dbReference type="InterPro" id="IPR029055">
    <property type="entry name" value="Ntn_hydrolases_N"/>
</dbReference>
<feature type="compositionally biased region" description="Low complexity" evidence="15">
    <location>
        <begin position="644"/>
        <end position="660"/>
    </location>
</feature>
<evidence type="ECO:0000313" key="18">
    <source>
        <dbReference type="EMBL" id="KAF8752768.1"/>
    </source>
</evidence>
<evidence type="ECO:0000256" key="12">
    <source>
        <dbReference type="ARBA" id="ARBA00022942"/>
    </source>
</evidence>
<dbReference type="EMBL" id="JACYCF010000014">
    <property type="protein sequence ID" value="KAF8752768.1"/>
    <property type="molecule type" value="Genomic_DNA"/>
</dbReference>
<dbReference type="PRINTS" id="PR00100">
    <property type="entry name" value="AOTCASE"/>
</dbReference>
<dbReference type="InterPro" id="IPR006045">
    <property type="entry name" value="Cupin_1"/>
</dbReference>
<protein>
    <submittedName>
        <fullName evidence="18">ATCase OTCase family</fullName>
    </submittedName>
</protein>
<dbReference type="GO" id="GO:0016597">
    <property type="term" value="F:amino acid binding"/>
    <property type="evidence" value="ECO:0007669"/>
    <property type="project" value="InterPro"/>
</dbReference>
<evidence type="ECO:0000256" key="7">
    <source>
        <dbReference type="ARBA" id="ARBA00022525"/>
    </source>
</evidence>
<dbReference type="PROSITE" id="PS51476">
    <property type="entry name" value="PROTEASOME_BETA_2"/>
    <property type="match status" value="1"/>
</dbReference>
<dbReference type="InterPro" id="IPR024689">
    <property type="entry name" value="Proteasome_bsu_C"/>
</dbReference>
<evidence type="ECO:0000256" key="9">
    <source>
        <dbReference type="ARBA" id="ARBA00022679"/>
    </source>
</evidence>
<comment type="subcellular location">
    <subcellularLocation>
        <location evidence="2">Nucleus</location>
    </subcellularLocation>
    <subcellularLocation>
        <location evidence="3">Secreted</location>
    </subcellularLocation>
</comment>
<comment type="caution">
    <text evidence="18">The sequence shown here is derived from an EMBL/GenBank/DDBJ whole genome shotgun (WGS) entry which is preliminary data.</text>
</comment>
<keyword evidence="7" id="KW-0964">Secreted</keyword>
<dbReference type="GO" id="GO:0019774">
    <property type="term" value="C:proteasome core complex, beta-subunit complex"/>
    <property type="evidence" value="ECO:0007669"/>
    <property type="project" value="UniProtKB-ARBA"/>
</dbReference>
<dbReference type="PANTHER" id="PTHR45753">
    <property type="entry name" value="ORNITHINE CARBAMOYLTRANSFERASE, MITOCHONDRIAL"/>
    <property type="match status" value="1"/>
</dbReference>
<keyword evidence="6" id="KW-0963">Cytoplasm</keyword>
<feature type="transmembrane region" description="Helical" evidence="16">
    <location>
        <begin position="684"/>
        <end position="710"/>
    </location>
</feature>
<evidence type="ECO:0000313" key="19">
    <source>
        <dbReference type="Proteomes" id="UP000614334"/>
    </source>
</evidence>
<dbReference type="Pfam" id="PF00190">
    <property type="entry name" value="Cupin_1"/>
    <property type="match status" value="1"/>
</dbReference>
<keyword evidence="16" id="KW-0812">Transmembrane</keyword>
<dbReference type="GO" id="GO:0005576">
    <property type="term" value="C:extracellular region"/>
    <property type="evidence" value="ECO:0007669"/>
    <property type="project" value="UniProtKB-SubCell"/>
</dbReference>
<evidence type="ECO:0000256" key="3">
    <source>
        <dbReference type="ARBA" id="ARBA00004613"/>
    </source>
</evidence>
<dbReference type="SUPFAM" id="SSF53671">
    <property type="entry name" value="Aspartate/ornithine carbamoyltransferase"/>
    <property type="match status" value="1"/>
</dbReference>
<evidence type="ECO:0000256" key="1">
    <source>
        <dbReference type="ARBA" id="ARBA00001198"/>
    </source>
</evidence>
<feature type="region of interest" description="Disordered" evidence="15">
    <location>
        <begin position="644"/>
        <end position="672"/>
    </location>
</feature>
<comment type="similarity">
    <text evidence="4">Belongs to the germin family.</text>
</comment>
<keyword evidence="13" id="KW-0464">Manganese</keyword>
<dbReference type="PANTHER" id="PTHR45753:SF3">
    <property type="entry name" value="ORNITHINE TRANSCARBAMYLASE, MITOCHONDRIAL"/>
    <property type="match status" value="1"/>
</dbReference>
<dbReference type="GO" id="GO:0005739">
    <property type="term" value="C:mitochondrion"/>
    <property type="evidence" value="ECO:0007669"/>
    <property type="project" value="TreeGrafter"/>
</dbReference>
<evidence type="ECO:0000256" key="15">
    <source>
        <dbReference type="SAM" id="MobiDB-lite"/>
    </source>
</evidence>
<dbReference type="InterPro" id="IPR014710">
    <property type="entry name" value="RmlC-like_jellyroll"/>
</dbReference>
<keyword evidence="10" id="KW-0888">Threonine protease</keyword>
<keyword evidence="8" id="KW-0645">Protease</keyword>
<dbReference type="SUPFAM" id="SSF56235">
    <property type="entry name" value="N-terminal nucleophile aminohydrolases (Ntn hydrolases)"/>
    <property type="match status" value="1"/>
</dbReference>
<dbReference type="GO" id="GO:0042450">
    <property type="term" value="P:L-arginine biosynthetic process via ornithine"/>
    <property type="evidence" value="ECO:0007669"/>
    <property type="project" value="TreeGrafter"/>
</dbReference>
<comment type="catalytic activity">
    <reaction evidence="1">
        <text>Cleavage of peptide bonds with very broad specificity.</text>
        <dbReference type="EC" id="3.4.25.1"/>
    </reaction>
</comment>
<accession>A0A8H7IB50</accession>